<dbReference type="RefSeq" id="WP_196295113.1">
    <property type="nucleotide sequence ID" value="NZ_JADQDM010000017.1"/>
</dbReference>
<protein>
    <recommendedName>
        <fullName evidence="3">CHRD domain-containing protein</fullName>
    </recommendedName>
</protein>
<reference evidence="1 2" key="1">
    <citation type="submission" date="2020-11" db="EMBL/GenBank/DDBJ databases">
        <authorList>
            <person name="Kim M.K."/>
        </authorList>
    </citation>
    <scope>NUCLEOTIDE SEQUENCE [LARGE SCALE GENOMIC DNA]</scope>
    <source>
        <strain evidence="1 2">BT662</strain>
    </source>
</reference>
<gene>
    <name evidence="1" type="ORF">I2H31_21465</name>
</gene>
<accession>A0ABS0I9V3</accession>
<evidence type="ECO:0008006" key="3">
    <source>
        <dbReference type="Google" id="ProtNLM"/>
    </source>
</evidence>
<comment type="caution">
    <text evidence="1">The sequence shown here is derived from an EMBL/GenBank/DDBJ whole genome shotgun (WGS) entry which is preliminary data.</text>
</comment>
<name>A0ABS0I9V3_9BACT</name>
<dbReference type="EMBL" id="JADQDM010000017">
    <property type="protein sequence ID" value="MBF9223687.1"/>
    <property type="molecule type" value="Genomic_DNA"/>
</dbReference>
<proteinExistence type="predicted"/>
<evidence type="ECO:0000313" key="1">
    <source>
        <dbReference type="EMBL" id="MBF9223687.1"/>
    </source>
</evidence>
<keyword evidence="2" id="KW-1185">Reference proteome</keyword>
<dbReference type="PROSITE" id="PS51257">
    <property type="entry name" value="PROKAR_LIPOPROTEIN"/>
    <property type="match status" value="1"/>
</dbReference>
<sequence>MRITNFFVPALLAGTLLTGCSNDAPAPKPTPTVSTIQVTVSEAGAPSYDLNEAHVVDANYRSGAPRLSLAGKLSNGKTLLLNFTKGTATTDYTTNALTSTLEGATGTNTVGTTTYDVQTKLVTGSFRTTYPGVGEVVGSFAGIQL</sequence>
<organism evidence="1 2">
    <name type="scientific">Hymenobacter ruricola</name>
    <dbReference type="NCBI Taxonomy" id="2791023"/>
    <lineage>
        <taxon>Bacteria</taxon>
        <taxon>Pseudomonadati</taxon>
        <taxon>Bacteroidota</taxon>
        <taxon>Cytophagia</taxon>
        <taxon>Cytophagales</taxon>
        <taxon>Hymenobacteraceae</taxon>
        <taxon>Hymenobacter</taxon>
    </lineage>
</organism>
<dbReference type="Proteomes" id="UP000618931">
    <property type="component" value="Unassembled WGS sequence"/>
</dbReference>
<evidence type="ECO:0000313" key="2">
    <source>
        <dbReference type="Proteomes" id="UP000618931"/>
    </source>
</evidence>